<proteinExistence type="predicted"/>
<dbReference type="AlphaFoldDB" id="A0A9N8ZQ85"/>
<reference evidence="2" key="1">
    <citation type="submission" date="2021-06" db="EMBL/GenBank/DDBJ databases">
        <authorList>
            <person name="Kallberg Y."/>
            <person name="Tangrot J."/>
            <person name="Rosling A."/>
        </authorList>
    </citation>
    <scope>NUCLEOTIDE SEQUENCE</scope>
    <source>
        <strain evidence="2">IN212</strain>
    </source>
</reference>
<sequence length="289" mass="32387">MNVIKHDTPNLDELIYQCHALVDLPTNSEKQSSSKLSKKNSKSKSPFSKSPPNDDDLPTSPLSQTSLIGEALNQQIVVEMSRERIVEPAYMHAYINPHVSHRNNLKSPTPSDRPFSLNSDLLAPLPSPNSEFAADAANNKIRSNNNQGKSLFFQNNNQKIAPDNEEIVNGAPSNQSHMNRTNRYAKDQNFVSINVIEQNDLENVNQNNLGNVKQNNPGNVKQNNLENVKQNNPGNVKGDQYNQKDRTDVNNVIDTDIRNNIGKQNYNNEFLSPPKIEKKHKKGIVQNSS</sequence>
<evidence type="ECO:0000313" key="2">
    <source>
        <dbReference type="EMBL" id="CAG8503253.1"/>
    </source>
</evidence>
<dbReference type="OrthoDB" id="2384193at2759"/>
<evidence type="ECO:0000313" key="3">
    <source>
        <dbReference type="Proteomes" id="UP000789396"/>
    </source>
</evidence>
<feature type="region of interest" description="Disordered" evidence="1">
    <location>
        <begin position="166"/>
        <end position="185"/>
    </location>
</feature>
<dbReference type="EMBL" id="CAJVPZ010001942">
    <property type="protein sequence ID" value="CAG8503253.1"/>
    <property type="molecule type" value="Genomic_DNA"/>
</dbReference>
<feature type="region of interest" description="Disordered" evidence="1">
    <location>
        <begin position="213"/>
        <end position="242"/>
    </location>
</feature>
<feature type="region of interest" description="Disordered" evidence="1">
    <location>
        <begin position="26"/>
        <end position="63"/>
    </location>
</feature>
<feature type="compositionally biased region" description="Polar residues" evidence="1">
    <location>
        <begin position="220"/>
        <end position="234"/>
    </location>
</feature>
<protein>
    <submittedName>
        <fullName evidence="2">15828_t:CDS:1</fullName>
    </submittedName>
</protein>
<gene>
    <name evidence="2" type="ORF">RFULGI_LOCUS2538</name>
</gene>
<organism evidence="2 3">
    <name type="scientific">Racocetra fulgida</name>
    <dbReference type="NCBI Taxonomy" id="60492"/>
    <lineage>
        <taxon>Eukaryota</taxon>
        <taxon>Fungi</taxon>
        <taxon>Fungi incertae sedis</taxon>
        <taxon>Mucoromycota</taxon>
        <taxon>Glomeromycotina</taxon>
        <taxon>Glomeromycetes</taxon>
        <taxon>Diversisporales</taxon>
        <taxon>Gigasporaceae</taxon>
        <taxon>Racocetra</taxon>
    </lineage>
</organism>
<accession>A0A9N8ZQ85</accession>
<dbReference type="Proteomes" id="UP000789396">
    <property type="component" value="Unassembled WGS sequence"/>
</dbReference>
<keyword evidence="3" id="KW-1185">Reference proteome</keyword>
<evidence type="ECO:0000256" key="1">
    <source>
        <dbReference type="SAM" id="MobiDB-lite"/>
    </source>
</evidence>
<name>A0A9N8ZQ85_9GLOM</name>
<comment type="caution">
    <text evidence="2">The sequence shown here is derived from an EMBL/GenBank/DDBJ whole genome shotgun (WGS) entry which is preliminary data.</text>
</comment>
<feature type="compositionally biased region" description="Polar residues" evidence="1">
    <location>
        <begin position="171"/>
        <end position="182"/>
    </location>
</feature>